<evidence type="ECO:0000256" key="7">
    <source>
        <dbReference type="ARBA" id="ARBA00022801"/>
    </source>
</evidence>
<feature type="compositionally biased region" description="Basic residues" evidence="15">
    <location>
        <begin position="1"/>
        <end position="12"/>
    </location>
</feature>
<accession>A0A6J4I2Z8</accession>
<dbReference type="CDD" id="cd06577">
    <property type="entry name" value="PASTA_pknB"/>
    <property type="match status" value="1"/>
</dbReference>
<dbReference type="EC" id="3.4.-.-" evidence="19"/>
<gene>
    <name evidence="19" type="ORF">AVDCRST_MAG26-1325</name>
</gene>
<dbReference type="EMBL" id="CADCTK010000317">
    <property type="protein sequence ID" value="CAA9238727.1"/>
    <property type="molecule type" value="Genomic_DNA"/>
</dbReference>
<dbReference type="PANTHER" id="PTHR32282">
    <property type="entry name" value="BINDING PROTEIN TRANSPEPTIDASE, PUTATIVE-RELATED"/>
    <property type="match status" value="1"/>
</dbReference>
<proteinExistence type="predicted"/>
<evidence type="ECO:0000256" key="10">
    <source>
        <dbReference type="ARBA" id="ARBA00023136"/>
    </source>
</evidence>
<evidence type="ECO:0000256" key="2">
    <source>
        <dbReference type="ARBA" id="ARBA00022475"/>
    </source>
</evidence>
<dbReference type="GO" id="GO:0030288">
    <property type="term" value="C:outer membrane-bounded periplasmic space"/>
    <property type="evidence" value="ECO:0007669"/>
    <property type="project" value="TreeGrafter"/>
</dbReference>
<evidence type="ECO:0000256" key="8">
    <source>
        <dbReference type="ARBA" id="ARBA00022960"/>
    </source>
</evidence>
<protein>
    <submittedName>
        <fullName evidence="19">Multimodular transpeptidase-transglycosylase</fullName>
        <ecNumber evidence="19">2.4.1.129</ecNumber>
        <ecNumber evidence="19">3.4.-.-</ecNumber>
    </submittedName>
</protein>
<evidence type="ECO:0000256" key="1">
    <source>
        <dbReference type="ARBA" id="ARBA00004236"/>
    </source>
</evidence>
<evidence type="ECO:0000256" key="14">
    <source>
        <dbReference type="ARBA" id="ARBA00049902"/>
    </source>
</evidence>
<sequence>MALSHGRNRSYHGHPVSVGSRKRRVKVPPHVLRGLASPHAKGSRLWVKLLIGLIVLAILIPSLGLAGAGTAYARTAASLRGRLDTLAAYHEQAFQTSRIFDRNGELLYEFVNAGRRDPVKLDQIAEVLRDATISIEDKSFYQHVGVDFVGLAKAVYRNFTSGAEVSGGSTITQQLIKNIILSEEERAVNNRYRRKLTEIILAQQLDEEYSKDEVLELYLNEINYGNLAYGIQAASKTYFGTNASELTLNQASLLGGLPQLPTEYNPIQYLDGQVLRGVQLKRGWLNPSARLPHGITRPRQRQVDVLRQMVLNGKITEREAARAISEDLVFASQDVAINAPHFVFYVRQLLENDPSIGPLLANEGGLSITTTLDLRVQRIAQTEASQHIDKLVADGRNIHNAAVVVMQPRSGQILSMLGSVDYNRSQATTTPGESGNVVDGNVNVTTSERQPGSALKPFTYLSALEQGEFDAGSILWDVETRFRIKKEATEEDFDDPESWYGPKNFDQKWHGPLRMRESLANSLNMPAVKALRQAGIQNTLALLHRAGINGLQREPSYYGLALTLGGGEVTPLDLTTAYNTLANDGLYVPPTPILQITDRDGNALPFVPGTPRQAADPKNVAIVRDFMGDNEARTPLFGENNPLNPSRKAHAKTGTTDDFRDAWAMGFTPYVTVGVWTGNNNNEKTERVESTQGGGIIWNRIMEALFNDPDLDSLLRGPDLSVPLEFPALETYGLEKRKVCEIGGRFGQRTEEWFVKGDGEHEADCDLYQTVTAVRDGNSYCLPLQGVSYGDLLVTVRAWNLPESDEEERLVKEPTWEGGALADLGTAVVPERICSEALTYRPTATPLPVVEEPDEVPEQPRAVDRVAPVAPIDPVAPVAPNPEPPAPESAPKPVPVAQVPSLVGLGENQARDVLASLGVTNVAVDYQGPDRLGPLYDQTPAYVVVSHMPGPGTPVSPGMSVTLGVRAP</sequence>
<evidence type="ECO:0000256" key="12">
    <source>
        <dbReference type="ARBA" id="ARBA00023316"/>
    </source>
</evidence>
<dbReference type="Pfam" id="PF00905">
    <property type="entry name" value="Transpeptidase"/>
    <property type="match status" value="1"/>
</dbReference>
<organism evidence="19">
    <name type="scientific">uncultured Chloroflexia bacterium</name>
    <dbReference type="NCBI Taxonomy" id="1672391"/>
    <lineage>
        <taxon>Bacteria</taxon>
        <taxon>Bacillati</taxon>
        <taxon>Chloroflexota</taxon>
        <taxon>Chloroflexia</taxon>
        <taxon>environmental samples</taxon>
    </lineage>
</organism>
<evidence type="ECO:0000256" key="5">
    <source>
        <dbReference type="ARBA" id="ARBA00022676"/>
    </source>
</evidence>
<dbReference type="InterPro" id="IPR001460">
    <property type="entry name" value="PCN-bd_Tpept"/>
</dbReference>
<feature type="domain" description="Glycosyl transferase family 51" evidence="18">
    <location>
        <begin position="104"/>
        <end position="269"/>
    </location>
</feature>
<dbReference type="GO" id="GO:0071555">
    <property type="term" value="P:cell wall organization"/>
    <property type="evidence" value="ECO:0007669"/>
    <property type="project" value="UniProtKB-KW"/>
</dbReference>
<keyword evidence="3" id="KW-0121">Carboxypeptidase</keyword>
<dbReference type="InterPro" id="IPR023346">
    <property type="entry name" value="Lysozyme-like_dom_sf"/>
</dbReference>
<keyword evidence="6 19" id="KW-0808">Transferase</keyword>
<keyword evidence="9" id="KW-0573">Peptidoglycan synthesis</keyword>
<dbReference type="Pfam" id="PF00912">
    <property type="entry name" value="Transgly"/>
    <property type="match status" value="1"/>
</dbReference>
<dbReference type="SUPFAM" id="SSF53955">
    <property type="entry name" value="Lysozyme-like"/>
    <property type="match status" value="1"/>
</dbReference>
<dbReference type="GO" id="GO:0008658">
    <property type="term" value="F:penicillin binding"/>
    <property type="evidence" value="ECO:0007669"/>
    <property type="project" value="InterPro"/>
</dbReference>
<dbReference type="GO" id="GO:0008360">
    <property type="term" value="P:regulation of cell shape"/>
    <property type="evidence" value="ECO:0007669"/>
    <property type="project" value="UniProtKB-KW"/>
</dbReference>
<evidence type="ECO:0000259" key="17">
    <source>
        <dbReference type="Pfam" id="PF00905"/>
    </source>
</evidence>
<keyword evidence="16" id="KW-0812">Transmembrane</keyword>
<evidence type="ECO:0000259" key="18">
    <source>
        <dbReference type="Pfam" id="PF00912"/>
    </source>
</evidence>
<keyword evidence="2" id="KW-1003">Cell membrane</keyword>
<feature type="domain" description="Penicillin-binding protein transpeptidase" evidence="17">
    <location>
        <begin position="402"/>
        <end position="686"/>
    </location>
</feature>
<keyword evidence="11" id="KW-0511">Multifunctional enzyme</keyword>
<dbReference type="InterPro" id="IPR012338">
    <property type="entry name" value="Beta-lactam/transpept-like"/>
</dbReference>
<comment type="catalytic activity">
    <reaction evidence="14">
        <text>[GlcNAc-(1-&gt;4)-Mur2Ac(oyl-L-Ala-gamma-D-Glu-L-Lys-D-Ala-D-Ala)](n)-di-trans,octa-cis-undecaprenyl diphosphate + beta-D-GlcNAc-(1-&gt;4)-Mur2Ac(oyl-L-Ala-gamma-D-Glu-L-Lys-D-Ala-D-Ala)-di-trans,octa-cis-undecaprenyl diphosphate = [GlcNAc-(1-&gt;4)-Mur2Ac(oyl-L-Ala-gamma-D-Glu-L-Lys-D-Ala-D-Ala)](n+1)-di-trans,octa-cis-undecaprenyl diphosphate + di-trans,octa-cis-undecaprenyl diphosphate + H(+)</text>
        <dbReference type="Rhea" id="RHEA:23708"/>
        <dbReference type="Rhea" id="RHEA-COMP:9602"/>
        <dbReference type="Rhea" id="RHEA-COMP:9603"/>
        <dbReference type="ChEBI" id="CHEBI:15378"/>
        <dbReference type="ChEBI" id="CHEBI:58405"/>
        <dbReference type="ChEBI" id="CHEBI:60033"/>
        <dbReference type="ChEBI" id="CHEBI:78435"/>
        <dbReference type="EC" id="2.4.99.28"/>
    </reaction>
</comment>
<evidence type="ECO:0000256" key="4">
    <source>
        <dbReference type="ARBA" id="ARBA00022670"/>
    </source>
</evidence>
<evidence type="ECO:0000256" key="3">
    <source>
        <dbReference type="ARBA" id="ARBA00022645"/>
    </source>
</evidence>
<evidence type="ECO:0000313" key="19">
    <source>
        <dbReference type="EMBL" id="CAA9238727.1"/>
    </source>
</evidence>
<evidence type="ECO:0000256" key="11">
    <source>
        <dbReference type="ARBA" id="ARBA00023268"/>
    </source>
</evidence>
<dbReference type="InterPro" id="IPR050396">
    <property type="entry name" value="Glycosyltr_51/Transpeptidase"/>
</dbReference>
<keyword evidence="12" id="KW-0961">Cell wall biogenesis/degradation</keyword>
<dbReference type="GO" id="GO:0008955">
    <property type="term" value="F:peptidoglycan glycosyltransferase activity"/>
    <property type="evidence" value="ECO:0007669"/>
    <property type="project" value="UniProtKB-EC"/>
</dbReference>
<keyword evidence="4" id="KW-0645">Protease</keyword>
<dbReference type="GO" id="GO:0009002">
    <property type="term" value="F:serine-type D-Ala-D-Ala carboxypeptidase activity"/>
    <property type="evidence" value="ECO:0007669"/>
    <property type="project" value="UniProtKB-EC"/>
</dbReference>
<dbReference type="GO" id="GO:0009252">
    <property type="term" value="P:peptidoglycan biosynthetic process"/>
    <property type="evidence" value="ECO:0007669"/>
    <property type="project" value="UniProtKB-KW"/>
</dbReference>
<evidence type="ECO:0000256" key="13">
    <source>
        <dbReference type="ARBA" id="ARBA00034000"/>
    </source>
</evidence>
<dbReference type="Gene3D" id="1.10.3810.10">
    <property type="entry name" value="Biosynthetic peptidoglycan transglycosylase-like"/>
    <property type="match status" value="1"/>
</dbReference>
<evidence type="ECO:0000256" key="9">
    <source>
        <dbReference type="ARBA" id="ARBA00022984"/>
    </source>
</evidence>
<dbReference type="GO" id="GO:0006508">
    <property type="term" value="P:proteolysis"/>
    <property type="evidence" value="ECO:0007669"/>
    <property type="project" value="UniProtKB-KW"/>
</dbReference>
<keyword evidence="5 19" id="KW-0328">Glycosyltransferase</keyword>
<keyword evidence="10 16" id="KW-0472">Membrane</keyword>
<evidence type="ECO:0000256" key="6">
    <source>
        <dbReference type="ARBA" id="ARBA00022679"/>
    </source>
</evidence>
<dbReference type="GO" id="GO:0005886">
    <property type="term" value="C:plasma membrane"/>
    <property type="evidence" value="ECO:0007669"/>
    <property type="project" value="UniProtKB-SubCell"/>
</dbReference>
<comment type="subcellular location">
    <subcellularLocation>
        <location evidence="1">Cell membrane</location>
    </subcellularLocation>
</comment>
<comment type="catalytic activity">
    <reaction evidence="13">
        <text>Preferential cleavage: (Ac)2-L-Lys-D-Ala-|-D-Ala. Also transpeptidation of peptidyl-alanyl moieties that are N-acyl substituents of D-alanine.</text>
        <dbReference type="EC" id="3.4.16.4"/>
    </reaction>
</comment>
<dbReference type="InterPro" id="IPR005543">
    <property type="entry name" value="PASTA_dom"/>
</dbReference>
<evidence type="ECO:0000256" key="15">
    <source>
        <dbReference type="SAM" id="MobiDB-lite"/>
    </source>
</evidence>
<reference evidence="19" key="1">
    <citation type="submission" date="2020-02" db="EMBL/GenBank/DDBJ databases">
        <authorList>
            <person name="Meier V. D."/>
        </authorList>
    </citation>
    <scope>NUCLEOTIDE SEQUENCE</scope>
    <source>
        <strain evidence="19">AVDCRST_MAG26</strain>
    </source>
</reference>
<dbReference type="PANTHER" id="PTHR32282:SF11">
    <property type="entry name" value="PENICILLIN-BINDING PROTEIN 1B"/>
    <property type="match status" value="1"/>
</dbReference>
<dbReference type="Gene3D" id="3.40.710.10">
    <property type="entry name" value="DD-peptidase/beta-lactamase superfamily"/>
    <property type="match status" value="1"/>
</dbReference>
<dbReference type="InterPro" id="IPR036950">
    <property type="entry name" value="PBP_transglycosylase"/>
</dbReference>
<dbReference type="SUPFAM" id="SSF56601">
    <property type="entry name" value="beta-lactamase/transpeptidase-like"/>
    <property type="match status" value="1"/>
</dbReference>
<dbReference type="EC" id="2.4.1.129" evidence="19"/>
<feature type="region of interest" description="Disordered" evidence="15">
    <location>
        <begin position="634"/>
        <end position="653"/>
    </location>
</feature>
<evidence type="ECO:0000256" key="16">
    <source>
        <dbReference type="SAM" id="Phobius"/>
    </source>
</evidence>
<keyword evidence="16" id="KW-1133">Transmembrane helix</keyword>
<name>A0A6J4I2Z8_9CHLR</name>
<feature type="region of interest" description="Disordered" evidence="15">
    <location>
        <begin position="1"/>
        <end position="23"/>
    </location>
</feature>
<dbReference type="AlphaFoldDB" id="A0A6J4I2Z8"/>
<dbReference type="InterPro" id="IPR001264">
    <property type="entry name" value="Glyco_trans_51"/>
</dbReference>
<feature type="transmembrane region" description="Helical" evidence="16">
    <location>
        <begin position="49"/>
        <end position="73"/>
    </location>
</feature>
<keyword evidence="7 19" id="KW-0378">Hydrolase</keyword>
<dbReference type="Gene3D" id="3.30.10.20">
    <property type="match status" value="1"/>
</dbReference>
<keyword evidence="8" id="KW-0133">Cell shape</keyword>